<reference evidence="2 3" key="1">
    <citation type="submission" date="2017-02" db="EMBL/GenBank/DDBJ databases">
        <authorList>
            <person name="Peterson S.W."/>
        </authorList>
    </citation>
    <scope>NUCLEOTIDE SEQUENCE [LARGE SCALE GENOMIC DNA]</scope>
    <source>
        <strain evidence="2 3">2B3F</strain>
    </source>
</reference>
<dbReference type="AlphaFoldDB" id="A0A1R4JDZ4"/>
<feature type="compositionally biased region" description="Basic and acidic residues" evidence="1">
    <location>
        <begin position="111"/>
        <end position="123"/>
    </location>
</feature>
<sequence length="123" mass="13298">MATFWDYFSVLAPSVGLALLFWLIMRSLLRADTGEREAEGRRRSGADARAAAEEAEAREWARRRRTDETPAAGHAEADAAEVGEGRLETDAEGDGEDRLEADAEAPAEEVGEGRAPEEGAPRA</sequence>
<proteinExistence type="predicted"/>
<evidence type="ECO:0000313" key="3">
    <source>
        <dbReference type="Proteomes" id="UP000196230"/>
    </source>
</evidence>
<evidence type="ECO:0000256" key="1">
    <source>
        <dbReference type="SAM" id="MobiDB-lite"/>
    </source>
</evidence>
<organism evidence="2 3">
    <name type="scientific">Micrococcus lylae</name>
    <dbReference type="NCBI Taxonomy" id="1273"/>
    <lineage>
        <taxon>Bacteria</taxon>
        <taxon>Bacillati</taxon>
        <taxon>Actinomycetota</taxon>
        <taxon>Actinomycetes</taxon>
        <taxon>Micrococcales</taxon>
        <taxon>Micrococcaceae</taxon>
        <taxon>Micrococcus</taxon>
    </lineage>
</organism>
<dbReference type="EMBL" id="FUKP01000056">
    <property type="protein sequence ID" value="SJN30232.1"/>
    <property type="molecule type" value="Genomic_DNA"/>
</dbReference>
<feature type="compositionally biased region" description="Basic and acidic residues" evidence="1">
    <location>
        <begin position="34"/>
        <end position="68"/>
    </location>
</feature>
<dbReference type="RefSeq" id="WP_245829902.1">
    <property type="nucleotide sequence ID" value="NZ_FUKP01000056.1"/>
</dbReference>
<gene>
    <name evidence="2" type="ORF">FM125_07970</name>
</gene>
<protein>
    <submittedName>
        <fullName evidence="2">Uncharacterized protein</fullName>
    </submittedName>
</protein>
<accession>A0A1R4JDZ4</accession>
<dbReference type="Proteomes" id="UP000196230">
    <property type="component" value="Unassembled WGS sequence"/>
</dbReference>
<feature type="region of interest" description="Disordered" evidence="1">
    <location>
        <begin position="34"/>
        <end position="123"/>
    </location>
</feature>
<name>A0A1R4JDZ4_9MICC</name>
<evidence type="ECO:0000313" key="2">
    <source>
        <dbReference type="EMBL" id="SJN30232.1"/>
    </source>
</evidence>